<reference evidence="2 3" key="1">
    <citation type="submission" date="2016-08" db="EMBL/GenBank/DDBJ databases">
        <authorList>
            <person name="Seilhamer J.J."/>
        </authorList>
    </citation>
    <scope>NUCLEOTIDE SEQUENCE [LARGE SCALE GENOMIC DNA]</scope>
    <source>
        <strain evidence="2 3">KT-27</strain>
    </source>
</reference>
<name>A0A2S3WCQ2_PSEPU</name>
<gene>
    <name evidence="2" type="ORF">BGP80_12470</name>
</gene>
<dbReference type="Gene3D" id="1.25.40.10">
    <property type="entry name" value="Tetratricopeptide repeat domain"/>
    <property type="match status" value="2"/>
</dbReference>
<dbReference type="InterPro" id="IPR011990">
    <property type="entry name" value="TPR-like_helical_dom_sf"/>
</dbReference>
<sequence length="483" mass="53614">MTLKTPSRLLLASIALACASAASAGQSLEQIRYALYKDPSADVTADLRELAGRGDLASALLLGDVLAGRPDGKPQESVALYHQAFADGRGVIPALASLARLIERQPSLRQPQQPWMKQALERYPSRLDPRNASTTLEVFLVYPELVDVPQATELLGLYEQSCLLNCRPQLYKAVLAERKGDRAGAERWYREAARFDVRAVNRYYAFLGEQQDPAFRAFATELEPQRSQLPVEVVHAIASLLDNITSVQRAEQDADRYEREEANPAAAKLPPTPEQLARDKAQAEALAASIAQVQRWRDDAVERGFVPAMVSKANYMISNPTEHNADETQAMIDLVQKRDPTRGKALQASFYMVNNWLTLDPDKALALIEELRASGYPSAGLLLAEYYSKGVADQPDQEKAMALFQAEANKGSSAAWYRMASLHTFGRALCHDRVKAYTYARIALDMGERSARSLVRRLERTLPKDDIERALAARNDLLKEATL</sequence>
<evidence type="ECO:0000313" key="3">
    <source>
        <dbReference type="Proteomes" id="UP000237194"/>
    </source>
</evidence>
<feature type="signal peptide" evidence="1">
    <location>
        <begin position="1"/>
        <end position="24"/>
    </location>
</feature>
<keyword evidence="1" id="KW-0732">Signal</keyword>
<dbReference type="AlphaFoldDB" id="A0A2S3WCQ2"/>
<dbReference type="Proteomes" id="UP000237194">
    <property type="component" value="Unassembled WGS sequence"/>
</dbReference>
<evidence type="ECO:0008006" key="4">
    <source>
        <dbReference type="Google" id="ProtNLM"/>
    </source>
</evidence>
<reference evidence="2 3" key="2">
    <citation type="submission" date="2018-03" db="EMBL/GenBank/DDBJ databases">
        <title>Draft genome of Pseudomonas putida strain KT-27.</title>
        <authorList>
            <person name="Yoshizawa S."/>
            <person name="Khan N.H."/>
            <person name="Nishimura M."/>
            <person name="Chiura H.X."/>
            <person name="Ogura Y."/>
            <person name="Hayashi T."/>
            <person name="Kogure K."/>
        </authorList>
    </citation>
    <scope>NUCLEOTIDE SEQUENCE [LARGE SCALE GENOMIC DNA]</scope>
    <source>
        <strain evidence="2 3">KT-27</strain>
    </source>
</reference>
<evidence type="ECO:0000256" key="1">
    <source>
        <dbReference type="SAM" id="SignalP"/>
    </source>
</evidence>
<dbReference type="SUPFAM" id="SSF81901">
    <property type="entry name" value="HCP-like"/>
    <property type="match status" value="1"/>
</dbReference>
<accession>A0A2S3WCQ2</accession>
<organism evidence="2 3">
    <name type="scientific">Pseudomonas putida</name>
    <name type="common">Arthrobacter siderocapsulatus</name>
    <dbReference type="NCBI Taxonomy" id="303"/>
    <lineage>
        <taxon>Bacteria</taxon>
        <taxon>Pseudomonadati</taxon>
        <taxon>Pseudomonadota</taxon>
        <taxon>Gammaproteobacteria</taxon>
        <taxon>Pseudomonadales</taxon>
        <taxon>Pseudomonadaceae</taxon>
        <taxon>Pseudomonas</taxon>
    </lineage>
</organism>
<evidence type="ECO:0000313" key="2">
    <source>
        <dbReference type="EMBL" id="POF88737.1"/>
    </source>
</evidence>
<dbReference type="EMBL" id="MIND01000018">
    <property type="protein sequence ID" value="POF88737.1"/>
    <property type="molecule type" value="Genomic_DNA"/>
</dbReference>
<protein>
    <recommendedName>
        <fullName evidence="4">Sel1 repeat family protein</fullName>
    </recommendedName>
</protein>
<proteinExistence type="predicted"/>
<feature type="chain" id="PRO_5015435871" description="Sel1 repeat family protein" evidence="1">
    <location>
        <begin position="25"/>
        <end position="483"/>
    </location>
</feature>
<comment type="caution">
    <text evidence="2">The sequence shown here is derived from an EMBL/GenBank/DDBJ whole genome shotgun (WGS) entry which is preliminary data.</text>
</comment>
<dbReference type="RefSeq" id="WP_103436844.1">
    <property type="nucleotide sequence ID" value="NZ_MIND01000018.1"/>
</dbReference>